<keyword evidence="7" id="KW-1185">Reference proteome</keyword>
<dbReference type="PANTHER" id="PTHR11236:SF48">
    <property type="entry name" value="ISOCHORISMATE SYNTHASE MENF"/>
    <property type="match status" value="1"/>
</dbReference>
<dbReference type="GO" id="GO:0000162">
    <property type="term" value="P:L-tryptophan biosynthetic process"/>
    <property type="evidence" value="ECO:0007669"/>
    <property type="project" value="TreeGrafter"/>
</dbReference>
<dbReference type="AlphaFoldDB" id="Q24TN5"/>
<dbReference type="PRINTS" id="PR00095">
    <property type="entry name" value="ANTSNTHASEI"/>
</dbReference>
<dbReference type="HOGENOM" id="CLU_006493_2_1_9"/>
<organism evidence="6 7">
    <name type="scientific">Desulfitobacterium hafniense (strain Y51)</name>
    <dbReference type="NCBI Taxonomy" id="138119"/>
    <lineage>
        <taxon>Bacteria</taxon>
        <taxon>Bacillati</taxon>
        <taxon>Bacillota</taxon>
        <taxon>Clostridia</taxon>
        <taxon>Eubacteriales</taxon>
        <taxon>Desulfitobacteriaceae</taxon>
        <taxon>Desulfitobacterium</taxon>
    </lineage>
</organism>
<dbReference type="KEGG" id="dsy:DSY2818"/>
<evidence type="ECO:0000256" key="1">
    <source>
        <dbReference type="ARBA" id="ARBA00001946"/>
    </source>
</evidence>
<evidence type="ECO:0000256" key="3">
    <source>
        <dbReference type="ARBA" id="ARBA00022842"/>
    </source>
</evidence>
<reference evidence="6 7" key="1">
    <citation type="journal article" date="2006" name="J. Bacteriol.">
        <title>Complete genome sequence of the dehalorespiring bacterium Desulfitobacterium hafniense Y51 and comparison with Dehalococcoides ethenogenes 195.</title>
        <authorList>
            <person name="Nonaka H."/>
            <person name="Keresztes G."/>
            <person name="Shinoda Y."/>
            <person name="Ikenaga Y."/>
            <person name="Abe M."/>
            <person name="Naito K."/>
            <person name="Inatomi K."/>
            <person name="Furukawa K."/>
            <person name="Inui M."/>
            <person name="Yukawa H."/>
        </authorList>
    </citation>
    <scope>NUCLEOTIDE SEQUENCE [LARGE SCALE GENOMIC DNA]</scope>
    <source>
        <strain evidence="6 7">Y51</strain>
    </source>
</reference>
<keyword evidence="2" id="KW-0479">Metal-binding</keyword>
<evidence type="ECO:0000256" key="4">
    <source>
        <dbReference type="ARBA" id="ARBA00023239"/>
    </source>
</evidence>
<dbReference type="SUPFAM" id="SSF56322">
    <property type="entry name" value="ADC synthase"/>
    <property type="match status" value="1"/>
</dbReference>
<accession>Q24TN5</accession>
<dbReference type="Proteomes" id="UP000001946">
    <property type="component" value="Chromosome"/>
</dbReference>
<dbReference type="eggNOG" id="COG0147">
    <property type="taxonomic scope" value="Bacteria"/>
</dbReference>
<gene>
    <name evidence="6" type="ordered locus">DSY2818</name>
</gene>
<dbReference type="EMBL" id="AP008230">
    <property type="protein sequence ID" value="BAE84607.1"/>
    <property type="molecule type" value="Genomic_DNA"/>
</dbReference>
<feature type="domain" description="Chorismate-utilising enzyme C-terminal" evidence="5">
    <location>
        <begin position="229"/>
        <end position="483"/>
    </location>
</feature>
<keyword evidence="3" id="KW-0460">Magnesium</keyword>
<name>Q24TN5_DESHY</name>
<dbReference type="GO" id="GO:0046872">
    <property type="term" value="F:metal ion binding"/>
    <property type="evidence" value="ECO:0007669"/>
    <property type="project" value="UniProtKB-KW"/>
</dbReference>
<dbReference type="GO" id="GO:0016833">
    <property type="term" value="F:oxo-acid-lyase activity"/>
    <property type="evidence" value="ECO:0007669"/>
    <property type="project" value="InterPro"/>
</dbReference>
<dbReference type="STRING" id="138119.DSY2818"/>
<dbReference type="GO" id="GO:0008909">
    <property type="term" value="F:isochorismate synthase activity"/>
    <property type="evidence" value="ECO:0007669"/>
    <property type="project" value="InterPro"/>
</dbReference>
<dbReference type="PANTHER" id="PTHR11236">
    <property type="entry name" value="AMINOBENZOATE/ANTHRANILATE SYNTHASE"/>
    <property type="match status" value="1"/>
</dbReference>
<evidence type="ECO:0000259" key="5">
    <source>
        <dbReference type="Pfam" id="PF00425"/>
    </source>
</evidence>
<dbReference type="InterPro" id="IPR015890">
    <property type="entry name" value="Chorismate_C"/>
</dbReference>
<comment type="cofactor">
    <cofactor evidence="1">
        <name>Mg(2+)</name>
        <dbReference type="ChEBI" id="CHEBI:18420"/>
    </cofactor>
</comment>
<proteinExistence type="predicted"/>
<evidence type="ECO:0000313" key="6">
    <source>
        <dbReference type="EMBL" id="BAE84607.1"/>
    </source>
</evidence>
<dbReference type="NCBIfam" id="TIGR03494">
    <property type="entry name" value="salicyl_syn"/>
    <property type="match status" value="1"/>
</dbReference>
<dbReference type="Pfam" id="PF00425">
    <property type="entry name" value="Chorismate_bind"/>
    <property type="match status" value="1"/>
</dbReference>
<dbReference type="InterPro" id="IPR019996">
    <property type="entry name" value="Salicylate_synthase"/>
</dbReference>
<evidence type="ECO:0000313" key="7">
    <source>
        <dbReference type="Proteomes" id="UP000001946"/>
    </source>
</evidence>
<evidence type="ECO:0000256" key="2">
    <source>
        <dbReference type="ARBA" id="ARBA00022723"/>
    </source>
</evidence>
<dbReference type="InterPro" id="IPR005801">
    <property type="entry name" value="ADC_synthase"/>
</dbReference>
<dbReference type="Gene3D" id="3.60.120.10">
    <property type="entry name" value="Anthranilate synthase"/>
    <property type="match status" value="1"/>
</dbReference>
<dbReference type="InterPro" id="IPR019999">
    <property type="entry name" value="Anth_synth_I-like"/>
</dbReference>
<protein>
    <recommendedName>
        <fullName evidence="5">Chorismate-utilising enzyme C-terminal domain-containing protein</fullName>
    </recommendedName>
</protein>
<sequence length="495" mass="55986">MSIPPDTWALLKQVSAMLFQFEERVDFCQGVIINFSLTKNRDSKLKPEREGHLMKKYYEKNISMESSKAIYEIAGRLCGGEKGNVYLYENKDCVSVGVGIYCEIIVTPEEMVMEKESVRQSIKVSELCRDLDKLFKSVAVDSWRAYGIANFGLARYLYDLNRGGETEELFHFIIPDKEYRVHQDRILLRALNQEAIEGMEKNIVNALQNSAGEKNAILYDGQEILIFDQEYYKEIVELGVKEIRNKKYQKVILSRKIPVHHRLDMLQTYLQGRRGNTPARSYYYRFPDLEVAGFSPETIAEVDDAGTVYTFPLAGTRALLNDSETNNYLKEELLHDAKEVAEHAMSVKLADAELEQVCEPGSVAVIEFMSVIERGTVQHLGSRLRGKLRAEYNSWHAFCSLFPAVTASGIPKKEAIEAIGRMEKDARNLYSGGVLTYDDNGTLDAALVLRSIVQDSKETWVRVGAGIVEMSHPARELTETQEKVSSVAGQLVKEG</sequence>
<keyword evidence="4" id="KW-0456">Lyase</keyword>